<dbReference type="AlphaFoldDB" id="Q4D3Z4"/>
<dbReference type="CDD" id="cd15482">
    <property type="entry name" value="Sialidase_non-viral"/>
    <property type="match status" value="1"/>
</dbReference>
<sequence>MLSRVVAVKAPRTHNRRCVTGSSGRRREGGESEPQRPNMSRHVFTSAVLLLVVMMYCSAGASNAVTSNSGNAQLPQGVDLFVPQTTQVVPKGGTSQETMRDSFVSPSLVSAGGVIAAFAEGRVYTVNAGRQNEKTSSDVVAGYIDSSWDWSTLVGKVNGSTWKANTVLSTTDGADNRVNFFYHPTTTTKG</sequence>
<dbReference type="Gene3D" id="2.120.10.10">
    <property type="match status" value="1"/>
</dbReference>
<comment type="caution">
    <text evidence="2">The sequence shown here is derived from an EMBL/GenBank/DDBJ whole genome shotgun (WGS) entry which is preliminary data.</text>
</comment>
<dbReference type="InParanoid" id="Q4D3Z4"/>
<accession>Q4D3Z4</accession>
<feature type="compositionally biased region" description="Basic and acidic residues" evidence="1">
    <location>
        <begin position="25"/>
        <end position="34"/>
    </location>
</feature>
<feature type="region of interest" description="Disordered" evidence="1">
    <location>
        <begin position="12"/>
        <end position="39"/>
    </location>
</feature>
<dbReference type="PaxDb" id="353153-Q4D3Z4"/>
<keyword evidence="3" id="KW-1185">Reference proteome</keyword>
<organism evidence="2 3">
    <name type="scientific">Trypanosoma cruzi (strain CL Brener)</name>
    <dbReference type="NCBI Taxonomy" id="353153"/>
    <lineage>
        <taxon>Eukaryota</taxon>
        <taxon>Discoba</taxon>
        <taxon>Euglenozoa</taxon>
        <taxon>Kinetoplastea</taxon>
        <taxon>Metakinetoplastina</taxon>
        <taxon>Trypanosomatida</taxon>
        <taxon>Trypanosomatidae</taxon>
        <taxon>Trypanosoma</taxon>
        <taxon>Schizotrypanum</taxon>
    </lineage>
</organism>
<reference evidence="2 3" key="1">
    <citation type="journal article" date="2005" name="Science">
        <title>The genome sequence of Trypanosoma cruzi, etiologic agent of Chagas disease.</title>
        <authorList>
            <person name="El-Sayed N.M."/>
            <person name="Myler P.J."/>
            <person name="Bartholomeu D.C."/>
            <person name="Nilsson D."/>
            <person name="Aggarwal G."/>
            <person name="Tran A.N."/>
            <person name="Ghedin E."/>
            <person name="Worthey E.A."/>
            <person name="Delcher A.L."/>
            <person name="Blandin G."/>
            <person name="Westenberger S.J."/>
            <person name="Caler E."/>
            <person name="Cerqueira G.C."/>
            <person name="Branche C."/>
            <person name="Haas B."/>
            <person name="Anupama A."/>
            <person name="Arner E."/>
            <person name="Aslund L."/>
            <person name="Attipoe P."/>
            <person name="Bontempi E."/>
            <person name="Bringaud F."/>
            <person name="Burton P."/>
            <person name="Cadag E."/>
            <person name="Campbell D.A."/>
            <person name="Carrington M."/>
            <person name="Crabtree J."/>
            <person name="Darban H."/>
            <person name="da Silveira J.F."/>
            <person name="de Jong P."/>
            <person name="Edwards K."/>
            <person name="Englund P.T."/>
            <person name="Fazelina G."/>
            <person name="Feldblyum T."/>
            <person name="Ferella M."/>
            <person name="Frasch A.C."/>
            <person name="Gull K."/>
            <person name="Horn D."/>
            <person name="Hou L."/>
            <person name="Huang Y."/>
            <person name="Kindlund E."/>
            <person name="Klingbeil M."/>
            <person name="Kluge S."/>
            <person name="Koo H."/>
            <person name="Lacerda D."/>
            <person name="Levin M.J."/>
            <person name="Lorenzi H."/>
            <person name="Louie T."/>
            <person name="Machado C.R."/>
            <person name="McCulloch R."/>
            <person name="McKenna A."/>
            <person name="Mizuno Y."/>
            <person name="Mottram J.C."/>
            <person name="Nelson S."/>
            <person name="Ochaya S."/>
            <person name="Osoegawa K."/>
            <person name="Pai G."/>
            <person name="Parsons M."/>
            <person name="Pentony M."/>
            <person name="Pettersson U."/>
            <person name="Pop M."/>
            <person name="Ramirez J.L."/>
            <person name="Rinta J."/>
            <person name="Robertson L."/>
            <person name="Salzberg S.L."/>
            <person name="Sanchez D.O."/>
            <person name="Seyler A."/>
            <person name="Sharma R."/>
            <person name="Shetty J."/>
            <person name="Simpson A.J."/>
            <person name="Sisk E."/>
            <person name="Tammi M.T."/>
            <person name="Tarleton R."/>
            <person name="Teixeira S."/>
            <person name="Van Aken S."/>
            <person name="Vogt C."/>
            <person name="Ward P.N."/>
            <person name="Wickstead B."/>
            <person name="Wortman J."/>
            <person name="White O."/>
            <person name="Fraser C.M."/>
            <person name="Stuart K.D."/>
            <person name="Andersson B."/>
        </authorList>
    </citation>
    <scope>NUCLEOTIDE SEQUENCE [LARGE SCALE GENOMIC DNA]</scope>
    <source>
        <strain evidence="2 3">CL Brener</strain>
    </source>
</reference>
<dbReference type="KEGG" id="tcr:508589.5"/>
<dbReference type="EMBL" id="AAHK01001065">
    <property type="protein sequence ID" value="EAN87246.1"/>
    <property type="molecule type" value="Genomic_DNA"/>
</dbReference>
<protein>
    <submittedName>
        <fullName evidence="2">Trans-sialidase, putative</fullName>
    </submittedName>
</protein>
<dbReference type="GeneID" id="3539662"/>
<gene>
    <name evidence="2" type="ORF">Tc00.1047053508589.5</name>
</gene>
<dbReference type="RefSeq" id="XP_809097.1">
    <property type="nucleotide sequence ID" value="XM_804004.1"/>
</dbReference>
<feature type="non-terminal residue" evidence="2">
    <location>
        <position position="190"/>
    </location>
</feature>
<evidence type="ECO:0000313" key="3">
    <source>
        <dbReference type="Proteomes" id="UP000002296"/>
    </source>
</evidence>
<dbReference type="SUPFAM" id="SSF50939">
    <property type="entry name" value="Sialidases"/>
    <property type="match status" value="1"/>
</dbReference>
<dbReference type="InterPro" id="IPR036278">
    <property type="entry name" value="Sialidase_sf"/>
</dbReference>
<proteinExistence type="predicted"/>
<name>Q4D3Z4_TRYCC</name>
<dbReference type="Proteomes" id="UP000002296">
    <property type="component" value="Unassembled WGS sequence"/>
</dbReference>
<evidence type="ECO:0000256" key="1">
    <source>
        <dbReference type="SAM" id="MobiDB-lite"/>
    </source>
</evidence>
<evidence type="ECO:0000313" key="2">
    <source>
        <dbReference type="EMBL" id="EAN87246.1"/>
    </source>
</evidence>
<dbReference type="SMR" id="Q4D3Z4"/>